<evidence type="ECO:0000313" key="2">
    <source>
        <dbReference type="Proteomes" id="UP000683925"/>
    </source>
</evidence>
<proteinExistence type="predicted"/>
<keyword evidence="2" id="KW-1185">Reference proteome</keyword>
<accession>A0A8S1YNA0</accession>
<name>A0A8S1YNA0_PAROT</name>
<evidence type="ECO:0000313" key="1">
    <source>
        <dbReference type="EMBL" id="CAD8215138.1"/>
    </source>
</evidence>
<comment type="caution">
    <text evidence="1">The sequence shown here is derived from an EMBL/GenBank/DDBJ whole genome shotgun (WGS) entry which is preliminary data.</text>
</comment>
<dbReference type="EMBL" id="CAJJDP010000212">
    <property type="protein sequence ID" value="CAD8215138.1"/>
    <property type="molecule type" value="Genomic_DNA"/>
</dbReference>
<dbReference type="Proteomes" id="UP000683925">
    <property type="component" value="Unassembled WGS sequence"/>
</dbReference>
<gene>
    <name evidence="1" type="ORF">POCTA_138.1.T2080009</name>
</gene>
<evidence type="ECO:0008006" key="3">
    <source>
        <dbReference type="Google" id="ProtNLM"/>
    </source>
</evidence>
<protein>
    <recommendedName>
        <fullName evidence="3">Tetratricopeptide repeat protein</fullName>
    </recommendedName>
</protein>
<organism evidence="1 2">
    <name type="scientific">Paramecium octaurelia</name>
    <dbReference type="NCBI Taxonomy" id="43137"/>
    <lineage>
        <taxon>Eukaryota</taxon>
        <taxon>Sar</taxon>
        <taxon>Alveolata</taxon>
        <taxon>Ciliophora</taxon>
        <taxon>Intramacronucleata</taxon>
        <taxon>Oligohymenophorea</taxon>
        <taxon>Peniculida</taxon>
        <taxon>Parameciidae</taxon>
        <taxon>Paramecium</taxon>
    </lineage>
</organism>
<sequence length="102" mass="12439">MDDKYKQAIELVDKLIQSDPHNHFSIQFKGKINRLLICELFIYKIINQFEKCNHLIGQSFSYKSQPCLFLKHQSQSDSQLNQQWNFYEFTKDYCYRQDYQNE</sequence>
<reference evidence="1" key="1">
    <citation type="submission" date="2021-01" db="EMBL/GenBank/DDBJ databases">
        <authorList>
            <consortium name="Genoscope - CEA"/>
            <person name="William W."/>
        </authorList>
    </citation>
    <scope>NUCLEOTIDE SEQUENCE</scope>
</reference>
<dbReference type="AlphaFoldDB" id="A0A8S1YNA0"/>